<name>A0A6I2RML5_FLAPL</name>
<reference evidence="2 3" key="1">
    <citation type="journal article" date="2019" name="Nat. Med.">
        <title>A library of human gut bacterial isolates paired with longitudinal multiomics data enables mechanistic microbiome research.</title>
        <authorList>
            <person name="Poyet M."/>
            <person name="Groussin M."/>
            <person name="Gibbons S.M."/>
            <person name="Avila-Pacheco J."/>
            <person name="Jiang X."/>
            <person name="Kearney S.M."/>
            <person name="Perrotta A.R."/>
            <person name="Berdy B."/>
            <person name="Zhao S."/>
            <person name="Lieberman T.D."/>
            <person name="Swanson P.K."/>
            <person name="Smith M."/>
            <person name="Roesemann S."/>
            <person name="Alexander J.E."/>
            <person name="Rich S.A."/>
            <person name="Livny J."/>
            <person name="Vlamakis H."/>
            <person name="Clish C."/>
            <person name="Bullock K."/>
            <person name="Deik A."/>
            <person name="Scott J."/>
            <person name="Pierce K.A."/>
            <person name="Xavier R.J."/>
            <person name="Alm E.J."/>
        </authorList>
    </citation>
    <scope>NUCLEOTIDE SEQUENCE [LARGE SCALE GENOMIC DNA]</scope>
    <source>
        <strain evidence="2 3">BIOML-A5</strain>
    </source>
</reference>
<accession>A0A6I2RML5</accession>
<dbReference type="EMBL" id="WKPO01000008">
    <property type="protein sequence ID" value="MSB48554.1"/>
    <property type="molecule type" value="Genomic_DNA"/>
</dbReference>
<dbReference type="AlphaFoldDB" id="A0A6I2RML5"/>
<proteinExistence type="predicted"/>
<evidence type="ECO:0000313" key="3">
    <source>
        <dbReference type="Proteomes" id="UP000429811"/>
    </source>
</evidence>
<dbReference type="Pfam" id="PF14501">
    <property type="entry name" value="HATPase_c_5"/>
    <property type="match status" value="1"/>
</dbReference>
<dbReference type="InterPro" id="IPR032834">
    <property type="entry name" value="NatK-like_C"/>
</dbReference>
<comment type="caution">
    <text evidence="2">The sequence shown here is derived from an EMBL/GenBank/DDBJ whole genome shotgun (WGS) entry which is preliminary data.</text>
</comment>
<sequence>MTMHIRGEYLYIGVENARFGSVDFDSAERLYRSTKSGVHHGMGLKSARATARKYHSELVLKADQNTFSASTALLLPETKA</sequence>
<evidence type="ECO:0000313" key="2">
    <source>
        <dbReference type="EMBL" id="MSB48554.1"/>
    </source>
</evidence>
<evidence type="ECO:0000259" key="1">
    <source>
        <dbReference type="Pfam" id="PF14501"/>
    </source>
</evidence>
<gene>
    <name evidence="2" type="ORF">GKE90_07545</name>
</gene>
<dbReference type="Proteomes" id="UP000429811">
    <property type="component" value="Unassembled WGS sequence"/>
</dbReference>
<protein>
    <submittedName>
        <fullName evidence="2">GHKL domain-containing protein</fullName>
    </submittedName>
</protein>
<feature type="domain" description="Sensor histidine kinase NatK-like C-terminal" evidence="1">
    <location>
        <begin position="10"/>
        <end position="70"/>
    </location>
</feature>
<organism evidence="2 3">
    <name type="scientific">Flavonifractor plautii</name>
    <name type="common">Fusobacterium plautii</name>
    <dbReference type="NCBI Taxonomy" id="292800"/>
    <lineage>
        <taxon>Bacteria</taxon>
        <taxon>Bacillati</taxon>
        <taxon>Bacillota</taxon>
        <taxon>Clostridia</taxon>
        <taxon>Eubacteriales</taxon>
        <taxon>Oscillospiraceae</taxon>
        <taxon>Flavonifractor</taxon>
    </lineage>
</organism>